<dbReference type="AlphaFoldDB" id="A0A2S9QEG7"/>
<dbReference type="PANTHER" id="PTHR43790:SF8">
    <property type="entry name" value="SUGAR ABC TRANSPORTER ATP-BINDING PROTEIN"/>
    <property type="match status" value="1"/>
</dbReference>
<feature type="domain" description="ABC transporter" evidence="3">
    <location>
        <begin position="10"/>
        <end position="250"/>
    </location>
</feature>
<dbReference type="Proteomes" id="UP000237682">
    <property type="component" value="Unassembled WGS sequence"/>
</dbReference>
<dbReference type="GO" id="GO:0016887">
    <property type="term" value="F:ATP hydrolysis activity"/>
    <property type="evidence" value="ECO:0007669"/>
    <property type="project" value="InterPro"/>
</dbReference>
<gene>
    <name evidence="4" type="ORF">C5L14_07395</name>
</gene>
<dbReference type="InterPro" id="IPR003439">
    <property type="entry name" value="ABC_transporter-like_ATP-bd"/>
</dbReference>
<evidence type="ECO:0000256" key="1">
    <source>
        <dbReference type="ARBA" id="ARBA00022741"/>
    </source>
</evidence>
<dbReference type="InterPro" id="IPR003593">
    <property type="entry name" value="AAA+_ATPase"/>
</dbReference>
<dbReference type="InterPro" id="IPR050107">
    <property type="entry name" value="ABC_carbohydrate_import_ATPase"/>
</dbReference>
<evidence type="ECO:0000313" key="5">
    <source>
        <dbReference type="Proteomes" id="UP000237682"/>
    </source>
</evidence>
<keyword evidence="1" id="KW-0547">Nucleotide-binding</keyword>
<name>A0A2S9QEG7_9HYPH</name>
<comment type="caution">
    <text evidence="4">The sequence shown here is derived from an EMBL/GenBank/DDBJ whole genome shotgun (WGS) entry which is preliminary data.</text>
</comment>
<dbReference type="PANTHER" id="PTHR43790">
    <property type="entry name" value="CARBOHYDRATE TRANSPORT ATP-BINDING PROTEIN MG119-RELATED"/>
    <property type="match status" value="1"/>
</dbReference>
<evidence type="ECO:0000259" key="3">
    <source>
        <dbReference type="PROSITE" id="PS50893"/>
    </source>
</evidence>
<keyword evidence="2 4" id="KW-0067">ATP-binding</keyword>
<keyword evidence="5" id="KW-1185">Reference proteome</keyword>
<dbReference type="Gene3D" id="3.40.50.300">
    <property type="entry name" value="P-loop containing nucleotide triphosphate hydrolases"/>
    <property type="match status" value="1"/>
</dbReference>
<protein>
    <submittedName>
        <fullName evidence="4">ABC transporter ATP-binding protein</fullName>
    </submittedName>
</protein>
<sequence>MMDSGEPYRVRMTGISKRYNTIQTLDDVSLMLRPGEVLGLVGDNGAGKSTLSKVLSGAVIPDSGTIEIDGKVQSFSSPADARAARVEMVYQDLSLCDSVDVAGNLFLGREPRHRILGVPFLDQRRMHGEARDMLDKLGIVIADTRLKVENLSGGQRQSIAIGRAASFNPSVLIMDEPTAALAVAEVEAVLDLIRTVSARGVSVILITHRLQDLFLVCDRIQVMYEGRNVAERRIEDTNIEEVVNLIVGRKFSARSAGVQTNGSHQDNGARA</sequence>
<dbReference type="EMBL" id="PUEJ01000003">
    <property type="protein sequence ID" value="PRH87746.1"/>
    <property type="molecule type" value="Genomic_DNA"/>
</dbReference>
<dbReference type="RefSeq" id="WP_105861414.1">
    <property type="nucleotide sequence ID" value="NZ_PUEJ01000003.1"/>
</dbReference>
<evidence type="ECO:0000256" key="2">
    <source>
        <dbReference type="ARBA" id="ARBA00022840"/>
    </source>
</evidence>
<accession>A0A2S9QEG7</accession>
<dbReference type="SMART" id="SM00382">
    <property type="entry name" value="AAA"/>
    <property type="match status" value="1"/>
</dbReference>
<proteinExistence type="predicted"/>
<dbReference type="Pfam" id="PF00005">
    <property type="entry name" value="ABC_tran"/>
    <property type="match status" value="1"/>
</dbReference>
<dbReference type="GO" id="GO:0005524">
    <property type="term" value="F:ATP binding"/>
    <property type="evidence" value="ECO:0007669"/>
    <property type="project" value="UniProtKB-KW"/>
</dbReference>
<dbReference type="PROSITE" id="PS50893">
    <property type="entry name" value="ABC_TRANSPORTER_2"/>
    <property type="match status" value="1"/>
</dbReference>
<dbReference type="SUPFAM" id="SSF52540">
    <property type="entry name" value="P-loop containing nucleoside triphosphate hydrolases"/>
    <property type="match status" value="1"/>
</dbReference>
<dbReference type="CDD" id="cd03216">
    <property type="entry name" value="ABC_Carb_Monos_I"/>
    <property type="match status" value="1"/>
</dbReference>
<dbReference type="InterPro" id="IPR027417">
    <property type="entry name" value="P-loop_NTPase"/>
</dbReference>
<reference evidence="4 5" key="1">
    <citation type="submission" date="2018-02" db="EMBL/GenBank/DDBJ databases">
        <title>Whole genome sequencing of endophytic bacterium.</title>
        <authorList>
            <person name="Eedara R."/>
            <person name="Podile A.R."/>
        </authorList>
    </citation>
    <scope>NUCLEOTIDE SEQUENCE [LARGE SCALE GENOMIC DNA]</scope>
    <source>
        <strain evidence="4 5">RP1T</strain>
    </source>
</reference>
<dbReference type="OrthoDB" id="9805029at2"/>
<evidence type="ECO:0000313" key="4">
    <source>
        <dbReference type="EMBL" id="PRH87746.1"/>
    </source>
</evidence>
<organism evidence="4 5">
    <name type="scientific">Labrys okinawensis</name>
    <dbReference type="NCBI Taxonomy" id="346911"/>
    <lineage>
        <taxon>Bacteria</taxon>
        <taxon>Pseudomonadati</taxon>
        <taxon>Pseudomonadota</taxon>
        <taxon>Alphaproteobacteria</taxon>
        <taxon>Hyphomicrobiales</taxon>
        <taxon>Xanthobacteraceae</taxon>
        <taxon>Labrys</taxon>
    </lineage>
</organism>